<feature type="region of interest" description="Disordered" evidence="1">
    <location>
        <begin position="501"/>
        <end position="525"/>
    </location>
</feature>
<feature type="region of interest" description="Disordered" evidence="1">
    <location>
        <begin position="75"/>
        <end position="103"/>
    </location>
</feature>
<protein>
    <submittedName>
        <fullName evidence="2">TIGR03986 family CRISPR-associated RAMP protein</fullName>
    </submittedName>
</protein>
<feature type="region of interest" description="Disordered" evidence="1">
    <location>
        <begin position="31"/>
        <end position="50"/>
    </location>
</feature>
<proteinExistence type="predicted"/>
<feature type="compositionally biased region" description="Basic and acidic residues" evidence="1">
    <location>
        <begin position="86"/>
        <end position="103"/>
    </location>
</feature>
<keyword evidence="3" id="KW-1185">Reference proteome</keyword>
<gene>
    <name evidence="2" type="ORF">KV203_03615</name>
</gene>
<evidence type="ECO:0000256" key="1">
    <source>
        <dbReference type="SAM" id="MobiDB-lite"/>
    </source>
</evidence>
<dbReference type="NCBIfam" id="TIGR03986">
    <property type="entry name" value="TIGR03986 family CRISPR-associated RAMP protein"/>
    <property type="match status" value="1"/>
</dbReference>
<feature type="region of interest" description="Disordered" evidence="1">
    <location>
        <begin position="1"/>
        <end position="20"/>
    </location>
</feature>
<dbReference type="Proteomes" id="UP000887023">
    <property type="component" value="Chromosome"/>
</dbReference>
<dbReference type="InterPro" id="IPR023825">
    <property type="entry name" value="CRISPR-assoc_RAMP_BGP1436"/>
</dbReference>
<evidence type="ECO:0000313" key="2">
    <source>
        <dbReference type="EMBL" id="QXQ14506.1"/>
    </source>
</evidence>
<name>A0ABX8SFN4_9ACTN</name>
<dbReference type="RefSeq" id="WP_066466667.1">
    <property type="nucleotide sequence ID" value="NZ_CBCRUZ010000021.1"/>
</dbReference>
<sequence length="776" mass="85901">MTVQVPNDPNRPQGPRTAAGVDQFINPYNFVSTPSRPKKDPTGLGNGTPAGHAAFVDGTYTGTIPITITTRTPLLLPDQSYATPASDEHPREVGTRTRGRHGEARTKAPLLTGSSVKGMLRSAYEAITNSTYGVVSETHNQRGSIRMIPKEALGLHPGVIEDDPNRPGQYVVKYVKHLRPKGWRGSDPLPAPHVPTTDQARFAKILGVAAENLDMQEVLAWIQLLKHTVYTPSGKPLTYHFWRVSDIAPASGALPATASNLSPGGRVSIPASPCALRVRGRLHWTYAPFAGKHDERLCVTELPDPSDRGTKVDFDTDLLRVGDDHRDSWNRILAAYLNEHDTESAAIRASSYGTYAQSATSAQKWAWRPGRTLHVGFDETKDKTGTKTIKTPWFTAAMVGRREFAVAAGTSIPSRNRPTTEYTALSPADRVFGWVRQEQKQDEQEGKRDDDVKGPRAYRGQLRVGAPTLDLAAGGVPAVEHFAQAVRLGILNSPKPTQYRFYGGDGQQRPRNNGRERNVADGYAGSNSRLRGRKFYLPQPEVFDGRSGASDYWDPSFHDTGNTIDVESGRRYREYLGVTPAADDNQLNKVAVAAKSWVRPGITFRTTLFVQNLTAVELGALLWLLALPDEASMTMGLGKPLGFGAVRVTADWPEVKLFTAADLGRRYRSLSDTPHPCAEPVLQELVTDYDKTLRGNAELARIRREYLDIAFGFVGVPVHYPRHRPIGQYSGRSAPQSELFKWWVANEQDKNYRYWLPEVGTDVPPTLPYLDEWRPR</sequence>
<accession>A0ABX8SFN4</accession>
<organism evidence="2 3">
    <name type="scientific">Skermania pinensis</name>
    <dbReference type="NCBI Taxonomy" id="39122"/>
    <lineage>
        <taxon>Bacteria</taxon>
        <taxon>Bacillati</taxon>
        <taxon>Actinomycetota</taxon>
        <taxon>Actinomycetes</taxon>
        <taxon>Mycobacteriales</taxon>
        <taxon>Gordoniaceae</taxon>
        <taxon>Skermania</taxon>
    </lineage>
</organism>
<reference evidence="2" key="1">
    <citation type="submission" date="2021-07" db="EMBL/GenBank/DDBJ databases">
        <title>Candidatus Kaistella beijingensis sp. nov. isolated from a municipal wastewater treatment plant is involved in sludge foaming.</title>
        <authorList>
            <person name="Song Y."/>
            <person name="Liu S.-J."/>
        </authorList>
    </citation>
    <scope>NUCLEOTIDE SEQUENCE</scope>
    <source>
        <strain evidence="2">DSM 43998</strain>
    </source>
</reference>
<dbReference type="EMBL" id="CP079105">
    <property type="protein sequence ID" value="QXQ14506.1"/>
    <property type="molecule type" value="Genomic_DNA"/>
</dbReference>
<evidence type="ECO:0000313" key="3">
    <source>
        <dbReference type="Proteomes" id="UP000887023"/>
    </source>
</evidence>